<protein>
    <submittedName>
        <fullName evidence="1">Copper chaperone</fullName>
    </submittedName>
</protein>
<name>A0ABT3BMJ5_9BACT</name>
<gene>
    <name evidence="1" type="ORF">OF376_01540</name>
</gene>
<dbReference type="SUPFAM" id="SSF55008">
    <property type="entry name" value="HMA, heavy metal-associated domain"/>
    <property type="match status" value="1"/>
</dbReference>
<evidence type="ECO:0000313" key="1">
    <source>
        <dbReference type="EMBL" id="MCV3728449.1"/>
    </source>
</evidence>
<proteinExistence type="predicted"/>
<dbReference type="InterPro" id="IPR017969">
    <property type="entry name" value="Heavy-metal-associated_CS"/>
</dbReference>
<dbReference type="InterPro" id="IPR036163">
    <property type="entry name" value="HMA_dom_sf"/>
</dbReference>
<reference evidence="1 2" key="1">
    <citation type="journal article" date="2020" name="Int. J. Syst. Evol. Microbiol.">
        <title>Ureaplasma miroungigenitalium sp. nov. isolated from northern elephant seals (Mirounga angustirostris) and Ureaplasma zalophigenitalium sp. nov. isolated from California sea lions (Zalophus californianus).</title>
        <authorList>
            <person name="Volokhov D.V."/>
            <person name="Gulland F.M."/>
            <person name="Gao Y."/>
            <person name="Chizhikov V.E."/>
        </authorList>
    </citation>
    <scope>NUCLEOTIDE SEQUENCE [LARGE SCALE GENOMIC DNA]</scope>
    <source>
        <strain evidence="1 2">ES3182-GEN</strain>
    </source>
</reference>
<evidence type="ECO:0000313" key="2">
    <source>
        <dbReference type="Proteomes" id="UP001208245"/>
    </source>
</evidence>
<dbReference type="RefSeq" id="WP_263821765.1">
    <property type="nucleotide sequence ID" value="NZ_JAOXHK010000002.1"/>
</dbReference>
<dbReference type="PROSITE" id="PS01047">
    <property type="entry name" value="HMA_1"/>
    <property type="match status" value="1"/>
</dbReference>
<dbReference type="Proteomes" id="UP001208245">
    <property type="component" value="Unassembled WGS sequence"/>
</dbReference>
<comment type="caution">
    <text evidence="1">The sequence shown here is derived from an EMBL/GenBank/DDBJ whole genome shotgun (WGS) entry which is preliminary data.</text>
</comment>
<dbReference type="EMBL" id="JAOXHL010000001">
    <property type="protein sequence ID" value="MCV3728449.1"/>
    <property type="molecule type" value="Genomic_DNA"/>
</dbReference>
<sequence>MTYIKLSSNNLNCGSCLHNLQGILDNKHYQDISINLLDRTFSFHFDEQAEQKETVLTDIKKNGFDNIVLEEFVY</sequence>
<keyword evidence="2" id="KW-1185">Reference proteome</keyword>
<accession>A0ABT3BMJ5</accession>
<organism evidence="1 2">
    <name type="scientific">Ureaplasma miroungigenitalium</name>
    <dbReference type="NCBI Taxonomy" id="1042321"/>
    <lineage>
        <taxon>Bacteria</taxon>
        <taxon>Bacillati</taxon>
        <taxon>Mycoplasmatota</taxon>
        <taxon>Mycoplasmoidales</taxon>
        <taxon>Mycoplasmoidaceae</taxon>
        <taxon>Ureaplasma</taxon>
    </lineage>
</organism>
<dbReference type="Gene3D" id="3.30.70.100">
    <property type="match status" value="1"/>
</dbReference>